<dbReference type="Gene3D" id="1.10.238.10">
    <property type="entry name" value="EF-hand"/>
    <property type="match status" value="1"/>
</dbReference>
<dbReference type="InterPro" id="IPR018247">
    <property type="entry name" value="EF_Hand_1_Ca_BS"/>
</dbReference>
<evidence type="ECO:0000313" key="5">
    <source>
        <dbReference type="Proteomes" id="UP000085678"/>
    </source>
</evidence>
<dbReference type="Pfam" id="PF13202">
    <property type="entry name" value="EF-hand_5"/>
    <property type="match status" value="1"/>
</dbReference>
<sequence length="263" mass="30712">MYCIAMLNMPRLIQRRLIGLATIVQPNRKLGRLILPAQNLSKKITVSVFDKQRGMAPVIHLKQGLVKQPWHFRKPDEYPQITGSDHWRRKMRTLFRAFDVNGDGYLTEEDFEMSARRCSEYMNLNEENTKILLDQRLTYWRDSMSKDSTGRNIGKISEDQFVEKQLVTMNDNNFRESFFDILCSRFKMMDLDGDGLISPDEHAAIFYGFNIPPEHSKKIFDIIDSNSDGFITQEEFICALIEFYLTENPDNKYNECNGPLVDN</sequence>
<proteinExistence type="predicted"/>
<keyword evidence="1" id="KW-0479">Metal-binding</keyword>
<dbReference type="InterPro" id="IPR039647">
    <property type="entry name" value="EF_hand_pair_protein_CML-like"/>
</dbReference>
<dbReference type="SUPFAM" id="SSF47473">
    <property type="entry name" value="EF-hand"/>
    <property type="match status" value="1"/>
</dbReference>
<feature type="domain" description="EF-hand" evidence="4">
    <location>
        <begin position="86"/>
        <end position="121"/>
    </location>
</feature>
<accession>A0A1S3IM51</accession>
<dbReference type="PANTHER" id="PTHR10891">
    <property type="entry name" value="EF-HAND CALCIUM-BINDING DOMAIN CONTAINING PROTEIN"/>
    <property type="match status" value="1"/>
</dbReference>
<dbReference type="PROSITE" id="PS00018">
    <property type="entry name" value="EF_HAND_1"/>
    <property type="match status" value="2"/>
</dbReference>
<dbReference type="GeneID" id="106165347"/>
<gene>
    <name evidence="6" type="primary">LOC106165347</name>
</gene>
<feature type="domain" description="EF-hand" evidence="4">
    <location>
        <begin position="211"/>
        <end position="246"/>
    </location>
</feature>
<evidence type="ECO:0000256" key="2">
    <source>
        <dbReference type="ARBA" id="ARBA00022737"/>
    </source>
</evidence>
<keyword evidence="3" id="KW-0106">Calcium</keyword>
<dbReference type="PROSITE" id="PS50222">
    <property type="entry name" value="EF_HAND_2"/>
    <property type="match status" value="2"/>
</dbReference>
<dbReference type="STRING" id="7574.A0A1S3IM51"/>
<dbReference type="Proteomes" id="UP000085678">
    <property type="component" value="Unplaced"/>
</dbReference>
<dbReference type="Pfam" id="PF13499">
    <property type="entry name" value="EF-hand_7"/>
    <property type="match status" value="1"/>
</dbReference>
<dbReference type="AlphaFoldDB" id="A0A1S3IM51"/>
<dbReference type="InterPro" id="IPR002048">
    <property type="entry name" value="EF_hand_dom"/>
</dbReference>
<organism evidence="5 6">
    <name type="scientific">Lingula anatina</name>
    <name type="common">Brachiopod</name>
    <name type="synonym">Lingula unguis</name>
    <dbReference type="NCBI Taxonomy" id="7574"/>
    <lineage>
        <taxon>Eukaryota</taxon>
        <taxon>Metazoa</taxon>
        <taxon>Spiralia</taxon>
        <taxon>Lophotrochozoa</taxon>
        <taxon>Brachiopoda</taxon>
        <taxon>Linguliformea</taxon>
        <taxon>Lingulata</taxon>
        <taxon>Lingulida</taxon>
        <taxon>Linguloidea</taxon>
        <taxon>Lingulidae</taxon>
        <taxon>Lingula</taxon>
    </lineage>
</organism>
<evidence type="ECO:0000256" key="1">
    <source>
        <dbReference type="ARBA" id="ARBA00022723"/>
    </source>
</evidence>
<dbReference type="OrthoDB" id="427950at2759"/>
<evidence type="ECO:0000259" key="4">
    <source>
        <dbReference type="PROSITE" id="PS50222"/>
    </source>
</evidence>
<dbReference type="RefSeq" id="XP_013398981.1">
    <property type="nucleotide sequence ID" value="XM_013543527.1"/>
</dbReference>
<reference evidence="6" key="1">
    <citation type="submission" date="2025-08" db="UniProtKB">
        <authorList>
            <consortium name="RefSeq"/>
        </authorList>
    </citation>
    <scope>IDENTIFICATION</scope>
    <source>
        <tissue evidence="6">Gonads</tissue>
    </source>
</reference>
<dbReference type="SMART" id="SM00054">
    <property type="entry name" value="EFh"/>
    <property type="match status" value="3"/>
</dbReference>
<name>A0A1S3IM51_LINAN</name>
<dbReference type="InParanoid" id="A0A1S3IM51"/>
<evidence type="ECO:0000313" key="6">
    <source>
        <dbReference type="RefSeq" id="XP_013398981.1"/>
    </source>
</evidence>
<keyword evidence="5" id="KW-1185">Reference proteome</keyword>
<dbReference type="GO" id="GO:0005509">
    <property type="term" value="F:calcium ion binding"/>
    <property type="evidence" value="ECO:0007669"/>
    <property type="project" value="InterPro"/>
</dbReference>
<protein>
    <submittedName>
        <fullName evidence="6">Sarcoplasmic calcium-binding protein</fullName>
    </submittedName>
</protein>
<keyword evidence="2" id="KW-0677">Repeat</keyword>
<dbReference type="InterPro" id="IPR011992">
    <property type="entry name" value="EF-hand-dom_pair"/>
</dbReference>
<dbReference type="KEGG" id="lak:106165347"/>
<evidence type="ECO:0000256" key="3">
    <source>
        <dbReference type="ARBA" id="ARBA00022837"/>
    </source>
</evidence>